<feature type="compositionally biased region" description="Basic and acidic residues" evidence="7">
    <location>
        <begin position="109"/>
        <end position="126"/>
    </location>
</feature>
<comment type="caution">
    <text evidence="9">The sequence shown here is derived from an EMBL/GenBank/DDBJ whole genome shotgun (WGS) entry which is preliminary data.</text>
</comment>
<keyword evidence="10" id="KW-1185">Reference proteome</keyword>
<dbReference type="EMBL" id="QNUK01000962">
    <property type="protein sequence ID" value="KAF5888567.1"/>
    <property type="molecule type" value="Genomic_DNA"/>
</dbReference>
<dbReference type="PROSITE" id="PS51450">
    <property type="entry name" value="LRR"/>
    <property type="match status" value="1"/>
</dbReference>
<sequence>MDSVHVPTEPQEHDDVQEVRGAYEDEGRSSTKHEKVLGAESGATVIQQERANSPVPSCLSMKSDWSMEVPLTLKPADNTPEQWPSLETKSSSPPSCLSMRSHQSMDPPVKFKDRAPTEQIKGRQERACAPSCVSMKSDPPASSKETFFDERGQPGGSRQPEQMYLSATIRSFEEKFMSLMKREMKKISQILNPDYVGSVESSEEDEDSNHAKEAALKIALHILKGMKEDDLFEKLNKFGNVYKIQKKFKSSLKHKSERVFEGIARQGNQSLLNKIYTELYITEGGCGTLNNEHEVRQIESLNRVPVAQETPIKCNEIFKPQPGQDKRIRTVLTNGVAGIGKTVSVQKFILDWAEGKANQDVHFLFPLPFRELNLMREENHSLEDLLQCFFREMKNISLSELENCKMVFIFDGLDECRLPLDFKNYERCSEITEPMSMNVLLTNLILGNLLPHSLLWITSRPAASNQLPHDCIDQVTEVRGFNDPEKEEYFYKKISDQSLAKKIIQHVKATRSLHIMCHIPVFCWISATVLERRLGQATNQHMPKSLTEMYTHFLIFQTQQRNEKYTDGKDMQTCLTKANLLSLGKLAFQQLHKRDLIFYREDLEECGIDIKEASVYSGVCTQIFREENTLFQRKVYSFVHLSFQEYLAALFVYLCWAGTTELDQLQDHNLRELCLNSTLFDLHKSAVDLALRSKDGHLDLFVRFLLGLSLESNRNLLHDFLPENVSSDRTCQDTVFYIKLKFGENLRTESTINLFHCLQELNDHSLVQEIQTYLNRKSLSAETLSPAQWSALVFVLLTNEEKLEVFDLGKYVKSNEGYKRLEPVVKASRTVILSSCNLTQDICHSLASVLHSESCAITKLDLSYNDLQDKGVEQLCLGLKSQNCHLEVLNLACCGFKTPGCLKLTSALQSNLGHIRELDLSYNLTGSHAVNGIMALLPTSRIETLRLVHCNIKKECCVFLASAVSASPCHLKHLDLSDNNIWDSGAGVFSELLRNKNCKLQSLRLAKCNITYKSRNMLEYASTSTSWCLQSLDLSDNDFQDAGVKQLAYKLNNPPCKLDTLSLSNCGFIGKGLSALASALTLNPACLRELDVSKNFPGKAAMEQLCSALRQSTCTLQKLCMEQCGLVSEICVSLAETLSQNTSLRELSLSRNDLGDVGVSALLSALQSGRCTLKIL</sequence>
<evidence type="ECO:0000256" key="1">
    <source>
        <dbReference type="ARBA" id="ARBA00004496"/>
    </source>
</evidence>
<evidence type="ECO:0000256" key="5">
    <source>
        <dbReference type="ARBA" id="ARBA00022741"/>
    </source>
</evidence>
<dbReference type="InterPro" id="IPR032675">
    <property type="entry name" value="LRR_dom_sf"/>
</dbReference>
<feature type="compositionally biased region" description="Polar residues" evidence="7">
    <location>
        <begin position="79"/>
        <end position="89"/>
    </location>
</feature>
<evidence type="ECO:0000256" key="3">
    <source>
        <dbReference type="ARBA" id="ARBA00022614"/>
    </source>
</evidence>
<dbReference type="SMART" id="SM00368">
    <property type="entry name" value="LRR_RI"/>
    <property type="match status" value="9"/>
</dbReference>
<evidence type="ECO:0000256" key="4">
    <source>
        <dbReference type="ARBA" id="ARBA00022737"/>
    </source>
</evidence>
<keyword evidence="4" id="KW-0677">Repeat</keyword>
<feature type="compositionally biased region" description="Basic and acidic residues" evidence="7">
    <location>
        <begin position="10"/>
        <end position="37"/>
    </location>
</feature>
<dbReference type="SUPFAM" id="SSF52540">
    <property type="entry name" value="P-loop containing nucleoside triphosphate hydrolases"/>
    <property type="match status" value="1"/>
</dbReference>
<dbReference type="FunFam" id="3.80.10.10:FF:000100">
    <property type="entry name" value="Si:dkey-11n14.1"/>
    <property type="match status" value="1"/>
</dbReference>
<dbReference type="Pfam" id="PF17779">
    <property type="entry name" value="WHD_NOD2"/>
    <property type="match status" value="1"/>
</dbReference>
<reference evidence="9" key="1">
    <citation type="submission" date="2020-07" db="EMBL/GenBank/DDBJ databases">
        <title>Clarias magur genome sequencing, assembly and annotation.</title>
        <authorList>
            <person name="Kushwaha B."/>
            <person name="Kumar R."/>
            <person name="Das P."/>
            <person name="Joshi C.G."/>
            <person name="Kumar D."/>
            <person name="Nagpure N.S."/>
            <person name="Pandey M."/>
            <person name="Agarwal S."/>
            <person name="Srivastava S."/>
            <person name="Singh M."/>
            <person name="Sahoo L."/>
            <person name="Jayasankar P."/>
            <person name="Meher P.K."/>
            <person name="Koringa P.G."/>
            <person name="Iquebal M.A."/>
            <person name="Das S.P."/>
            <person name="Bit A."/>
            <person name="Patnaik S."/>
            <person name="Patel N."/>
            <person name="Shah T.M."/>
            <person name="Hinsu A."/>
            <person name="Jena J.K."/>
        </authorList>
    </citation>
    <scope>NUCLEOTIDE SEQUENCE</scope>
    <source>
        <strain evidence="9">CIFAMagur01</strain>
        <tissue evidence="9">Testis</tissue>
    </source>
</reference>
<proteinExistence type="predicted"/>
<dbReference type="InterPro" id="IPR041267">
    <property type="entry name" value="NLRP_HD2"/>
</dbReference>
<dbReference type="InterPro" id="IPR007111">
    <property type="entry name" value="NACHT_NTPase"/>
</dbReference>
<dbReference type="InterPro" id="IPR001611">
    <property type="entry name" value="Leu-rich_rpt"/>
</dbReference>
<dbReference type="Pfam" id="PF13516">
    <property type="entry name" value="LRR_6"/>
    <property type="match status" value="6"/>
</dbReference>
<evidence type="ECO:0000256" key="7">
    <source>
        <dbReference type="SAM" id="MobiDB-lite"/>
    </source>
</evidence>
<dbReference type="FunFam" id="3.40.50.300:FF:000210">
    <property type="entry name" value="Si:dkey-16p6.1"/>
    <property type="match status" value="1"/>
</dbReference>
<name>A0A8J4TWF1_CLAMG</name>
<gene>
    <name evidence="9" type="ORF">DAT39_021730</name>
</gene>
<keyword evidence="3" id="KW-0433">Leucine-rich repeat</keyword>
<dbReference type="InterPro" id="IPR041075">
    <property type="entry name" value="NOD1/2_WH"/>
</dbReference>
<evidence type="ECO:0000256" key="2">
    <source>
        <dbReference type="ARBA" id="ARBA00022490"/>
    </source>
</evidence>
<protein>
    <submittedName>
        <fullName evidence="9">NACHT, LRR and PYD domains-containing protein 12-like</fullName>
    </submittedName>
</protein>
<dbReference type="PANTHER" id="PTHR24106">
    <property type="entry name" value="NACHT, LRR AND CARD DOMAINS-CONTAINING"/>
    <property type="match status" value="1"/>
</dbReference>
<feature type="region of interest" description="Disordered" evidence="7">
    <location>
        <begin position="74"/>
        <end position="161"/>
    </location>
</feature>
<dbReference type="SMART" id="SM01288">
    <property type="entry name" value="FISNA"/>
    <property type="match status" value="1"/>
</dbReference>
<dbReference type="PROSITE" id="PS50837">
    <property type="entry name" value="NACHT"/>
    <property type="match status" value="1"/>
</dbReference>
<accession>A0A8J4TWF1</accession>
<evidence type="ECO:0000259" key="8">
    <source>
        <dbReference type="PROSITE" id="PS50837"/>
    </source>
</evidence>
<evidence type="ECO:0000313" key="10">
    <source>
        <dbReference type="Proteomes" id="UP000727407"/>
    </source>
</evidence>
<dbReference type="Pfam" id="PF05729">
    <property type="entry name" value="NACHT"/>
    <property type="match status" value="1"/>
</dbReference>
<dbReference type="GO" id="GO:0005737">
    <property type="term" value="C:cytoplasm"/>
    <property type="evidence" value="ECO:0007669"/>
    <property type="project" value="UniProtKB-SubCell"/>
</dbReference>
<dbReference type="InterPro" id="IPR027417">
    <property type="entry name" value="P-loop_NTPase"/>
</dbReference>
<dbReference type="Gene3D" id="3.40.50.300">
    <property type="entry name" value="P-loop containing nucleotide triphosphate hydrolases"/>
    <property type="match status" value="1"/>
</dbReference>
<keyword evidence="2" id="KW-0963">Cytoplasm</keyword>
<dbReference type="GO" id="GO:0005524">
    <property type="term" value="F:ATP binding"/>
    <property type="evidence" value="ECO:0007669"/>
    <property type="project" value="UniProtKB-KW"/>
</dbReference>
<dbReference type="SUPFAM" id="SSF52047">
    <property type="entry name" value="RNI-like"/>
    <property type="match status" value="1"/>
</dbReference>
<comment type="subcellular location">
    <subcellularLocation>
        <location evidence="1">Cytoplasm</location>
    </subcellularLocation>
</comment>
<dbReference type="OrthoDB" id="120976at2759"/>
<dbReference type="AlphaFoldDB" id="A0A8J4TWF1"/>
<dbReference type="InterPro" id="IPR029495">
    <property type="entry name" value="NACHT-assoc"/>
</dbReference>
<dbReference type="InterPro" id="IPR051261">
    <property type="entry name" value="NLR"/>
</dbReference>
<evidence type="ECO:0000313" key="9">
    <source>
        <dbReference type="EMBL" id="KAF5888567.1"/>
    </source>
</evidence>
<keyword evidence="6" id="KW-0067">ATP-binding</keyword>
<dbReference type="Pfam" id="PF17776">
    <property type="entry name" value="NLRC4_HD2"/>
    <property type="match status" value="1"/>
</dbReference>
<feature type="domain" description="NACHT" evidence="8">
    <location>
        <begin position="329"/>
        <end position="463"/>
    </location>
</feature>
<organism evidence="9 10">
    <name type="scientific">Clarias magur</name>
    <name type="common">Asian catfish</name>
    <name type="synonym">Macropteronotus magur</name>
    <dbReference type="NCBI Taxonomy" id="1594786"/>
    <lineage>
        <taxon>Eukaryota</taxon>
        <taxon>Metazoa</taxon>
        <taxon>Chordata</taxon>
        <taxon>Craniata</taxon>
        <taxon>Vertebrata</taxon>
        <taxon>Euteleostomi</taxon>
        <taxon>Actinopterygii</taxon>
        <taxon>Neopterygii</taxon>
        <taxon>Teleostei</taxon>
        <taxon>Ostariophysi</taxon>
        <taxon>Siluriformes</taxon>
        <taxon>Clariidae</taxon>
        <taxon>Clarias</taxon>
    </lineage>
</organism>
<dbReference type="Gene3D" id="3.80.10.10">
    <property type="entry name" value="Ribonuclease Inhibitor"/>
    <property type="match status" value="2"/>
</dbReference>
<dbReference type="Pfam" id="PF14484">
    <property type="entry name" value="FISNA"/>
    <property type="match status" value="1"/>
</dbReference>
<evidence type="ECO:0000256" key="6">
    <source>
        <dbReference type="ARBA" id="ARBA00022840"/>
    </source>
</evidence>
<feature type="compositionally biased region" description="Polar residues" evidence="7">
    <location>
        <begin position="44"/>
        <end position="55"/>
    </location>
</feature>
<feature type="non-terminal residue" evidence="9">
    <location>
        <position position="1"/>
    </location>
</feature>
<keyword evidence="5" id="KW-0547">Nucleotide-binding</keyword>
<feature type="region of interest" description="Disordered" evidence="7">
    <location>
        <begin position="1"/>
        <end position="59"/>
    </location>
</feature>
<dbReference type="Proteomes" id="UP000727407">
    <property type="component" value="Unassembled WGS sequence"/>
</dbReference>